<evidence type="ECO:0000313" key="2">
    <source>
        <dbReference type="EMBL" id="GAG58192.1"/>
    </source>
</evidence>
<sequence>MSEKRKLDKEIGVFQSHRHFWNNSPGAVLRTGLERVPDPLRMRIYDENIKGEFTPEMLDIEELVNDIARSYQGRSLLDGDVFQCVSFANVVPWMEAIAGCHIYSLGRGASMVANPADIEPGDLVQHLRDLLDNLGENGWFKKLGDGTETHLFLYRVSFFLTIAIPPFLVHSCLSFFAFTP</sequence>
<protein>
    <submittedName>
        <fullName evidence="2">Uncharacterized protein</fullName>
    </submittedName>
</protein>
<organism evidence="2">
    <name type="scientific">marine sediment metagenome</name>
    <dbReference type="NCBI Taxonomy" id="412755"/>
    <lineage>
        <taxon>unclassified sequences</taxon>
        <taxon>metagenomes</taxon>
        <taxon>ecological metagenomes</taxon>
    </lineage>
</organism>
<evidence type="ECO:0000256" key="1">
    <source>
        <dbReference type="SAM" id="Phobius"/>
    </source>
</evidence>
<dbReference type="AlphaFoldDB" id="X0ZJA4"/>
<keyword evidence="1" id="KW-0472">Membrane</keyword>
<reference evidence="2" key="1">
    <citation type="journal article" date="2014" name="Front. Microbiol.">
        <title>High frequency of phylogenetically diverse reductive dehalogenase-homologous genes in deep subseafloor sedimentary metagenomes.</title>
        <authorList>
            <person name="Kawai M."/>
            <person name="Futagami T."/>
            <person name="Toyoda A."/>
            <person name="Takaki Y."/>
            <person name="Nishi S."/>
            <person name="Hori S."/>
            <person name="Arai W."/>
            <person name="Tsubouchi T."/>
            <person name="Morono Y."/>
            <person name="Uchiyama I."/>
            <person name="Ito T."/>
            <person name="Fujiyama A."/>
            <person name="Inagaki F."/>
            <person name="Takami H."/>
        </authorList>
    </citation>
    <scope>NUCLEOTIDE SEQUENCE</scope>
    <source>
        <strain evidence="2">Expedition CK06-06</strain>
    </source>
</reference>
<comment type="caution">
    <text evidence="2">The sequence shown here is derived from an EMBL/GenBank/DDBJ whole genome shotgun (WGS) entry which is preliminary data.</text>
</comment>
<keyword evidence="1" id="KW-0812">Transmembrane</keyword>
<name>X0ZJA4_9ZZZZ</name>
<gene>
    <name evidence="2" type="ORF">S01H4_19681</name>
</gene>
<keyword evidence="1" id="KW-1133">Transmembrane helix</keyword>
<accession>X0ZJA4</accession>
<dbReference type="EMBL" id="BART01008793">
    <property type="protein sequence ID" value="GAG58192.1"/>
    <property type="molecule type" value="Genomic_DNA"/>
</dbReference>
<proteinExistence type="predicted"/>
<feature type="transmembrane region" description="Helical" evidence="1">
    <location>
        <begin position="152"/>
        <end position="178"/>
    </location>
</feature>